<sequence length="155" mass="17551">MYRAQRPRVGEVPSIRLTLDLPAFCSHDVALEHASTELGERGIAGWERLELRTTSPTRSPLIRRFTFTYWTHQADTRVPENISYVKLWSRLGPTERAKLLTLTGGGRPTTTILRLLTTVAGSAILVTGPDGTPRLPRTFRVFLRTFADPKRDDHR</sequence>
<geneLocation type="plasmid" evidence="1 2">
    <name>pRHL1</name>
</geneLocation>
<dbReference type="KEGG" id="rha:RHA1_ro08343"/>
<dbReference type="Proteomes" id="UP000008710">
    <property type="component" value="Plasmid pRHL1"/>
</dbReference>
<proteinExistence type="predicted"/>
<name>Q0RZ99_RHOJR</name>
<protein>
    <submittedName>
        <fullName evidence="1">Uncharacterized protein</fullName>
    </submittedName>
</protein>
<keyword evidence="1" id="KW-0614">Plasmid</keyword>
<dbReference type="HOGENOM" id="CLU_1833648_0_0_11"/>
<accession>Q0RZ99</accession>
<reference evidence="2" key="1">
    <citation type="journal article" date="2006" name="Proc. Natl. Acad. Sci. U.S.A.">
        <title>The complete genome of Rhodococcus sp. RHA1 provides insights into a catabolic powerhouse.</title>
        <authorList>
            <person name="McLeod M.P."/>
            <person name="Warren R.L."/>
            <person name="Hsiao W.W.L."/>
            <person name="Araki N."/>
            <person name="Myhre M."/>
            <person name="Fernandes C."/>
            <person name="Miyazawa D."/>
            <person name="Wong W."/>
            <person name="Lillquist A.L."/>
            <person name="Wang D."/>
            <person name="Dosanjh M."/>
            <person name="Hara H."/>
            <person name="Petrescu A."/>
            <person name="Morin R.D."/>
            <person name="Yang G."/>
            <person name="Stott J.M."/>
            <person name="Schein J.E."/>
            <person name="Shin H."/>
            <person name="Smailus D."/>
            <person name="Siddiqui A.S."/>
            <person name="Marra M.A."/>
            <person name="Jones S.J.M."/>
            <person name="Holt R."/>
            <person name="Brinkman F.S.L."/>
            <person name="Miyauchi K."/>
            <person name="Fukuda M."/>
            <person name="Davies J.E."/>
            <person name="Mohn W.W."/>
            <person name="Eltis L.D."/>
        </authorList>
    </citation>
    <scope>NUCLEOTIDE SEQUENCE [LARGE SCALE GENOMIC DNA]</scope>
    <source>
        <strain evidence="2">RHA1</strain>
    </source>
</reference>
<dbReference type="EMBL" id="CP000432">
    <property type="protein sequence ID" value="ABG99387.1"/>
    <property type="molecule type" value="Genomic_DNA"/>
</dbReference>
<dbReference type="PATRIC" id="fig|101510.16.peg.7691"/>
<dbReference type="AlphaFoldDB" id="Q0RZ99"/>
<gene>
    <name evidence="1" type="ordered locus">RHA1_ro08343</name>
</gene>
<evidence type="ECO:0000313" key="2">
    <source>
        <dbReference type="Proteomes" id="UP000008710"/>
    </source>
</evidence>
<evidence type="ECO:0000313" key="1">
    <source>
        <dbReference type="EMBL" id="ABG99387.1"/>
    </source>
</evidence>
<organism evidence="1 2">
    <name type="scientific">Rhodococcus jostii (strain RHA1)</name>
    <dbReference type="NCBI Taxonomy" id="101510"/>
    <lineage>
        <taxon>Bacteria</taxon>
        <taxon>Bacillati</taxon>
        <taxon>Actinomycetota</taxon>
        <taxon>Actinomycetes</taxon>
        <taxon>Mycobacteriales</taxon>
        <taxon>Nocardiaceae</taxon>
        <taxon>Rhodococcus</taxon>
    </lineage>
</organism>